<sequence>MKNQQPCERYANEEQERADNLLQRITEIKDNPAFTTELWQAGYHDASANAAAHTEQPREWRR</sequence>
<proteinExistence type="predicted"/>
<evidence type="ECO:0000313" key="2">
    <source>
        <dbReference type="Proteomes" id="UP000530234"/>
    </source>
</evidence>
<dbReference type="RefSeq" id="WP_182665655.1">
    <property type="nucleotide sequence ID" value="NZ_VKHS01000494.1"/>
</dbReference>
<protein>
    <submittedName>
        <fullName evidence="1">Uncharacterized protein</fullName>
    </submittedName>
</protein>
<evidence type="ECO:0000313" key="1">
    <source>
        <dbReference type="EMBL" id="MBB0231362.1"/>
    </source>
</evidence>
<keyword evidence="2" id="KW-1185">Reference proteome</keyword>
<comment type="caution">
    <text evidence="1">The sequence shown here is derived from an EMBL/GenBank/DDBJ whole genome shotgun (WGS) entry which is preliminary data.</text>
</comment>
<reference evidence="2" key="1">
    <citation type="submission" date="2019-10" db="EMBL/GenBank/DDBJ databases">
        <title>Streptomyces sp. nov., a novel actinobacterium isolated from alkaline environment.</title>
        <authorList>
            <person name="Golinska P."/>
        </authorList>
    </citation>
    <scope>NUCLEOTIDE SEQUENCE [LARGE SCALE GENOMIC DNA]</scope>
    <source>
        <strain evidence="2">DSM 42108</strain>
    </source>
</reference>
<name>A0A7W3T5M4_9ACTN</name>
<dbReference type="Proteomes" id="UP000530234">
    <property type="component" value="Unassembled WGS sequence"/>
</dbReference>
<dbReference type="EMBL" id="VKHS01000494">
    <property type="protein sequence ID" value="MBB0231362.1"/>
    <property type="molecule type" value="Genomic_DNA"/>
</dbReference>
<gene>
    <name evidence="1" type="ORF">FOE67_18075</name>
</gene>
<accession>A0A7W3T5M4</accession>
<organism evidence="1 2">
    <name type="scientific">Streptomyces calidiresistens</name>
    <dbReference type="NCBI Taxonomy" id="1485586"/>
    <lineage>
        <taxon>Bacteria</taxon>
        <taxon>Bacillati</taxon>
        <taxon>Actinomycetota</taxon>
        <taxon>Actinomycetes</taxon>
        <taxon>Kitasatosporales</taxon>
        <taxon>Streptomycetaceae</taxon>
        <taxon>Streptomyces</taxon>
    </lineage>
</organism>
<dbReference type="AlphaFoldDB" id="A0A7W3T5M4"/>